<comment type="caution">
    <text evidence="2">The sequence shown here is derived from an EMBL/GenBank/DDBJ whole genome shotgun (WGS) entry which is preliminary data.</text>
</comment>
<dbReference type="Proteomes" id="UP001596174">
    <property type="component" value="Unassembled WGS sequence"/>
</dbReference>
<keyword evidence="1" id="KW-0233">DNA recombination</keyword>
<dbReference type="Gene3D" id="1.10.443.10">
    <property type="entry name" value="Intergrase catalytic core"/>
    <property type="match status" value="1"/>
</dbReference>
<proteinExistence type="predicted"/>
<dbReference type="EMBL" id="JBHSQJ010000046">
    <property type="protein sequence ID" value="MFC5907913.1"/>
    <property type="molecule type" value="Genomic_DNA"/>
</dbReference>
<name>A0ABW1G1C8_9ACTN</name>
<dbReference type="InterPro" id="IPR013762">
    <property type="entry name" value="Integrase-like_cat_sf"/>
</dbReference>
<gene>
    <name evidence="2" type="ORF">ACFP3V_11885</name>
</gene>
<keyword evidence="3" id="KW-1185">Reference proteome</keyword>
<evidence type="ECO:0000313" key="2">
    <source>
        <dbReference type="EMBL" id="MFC5907913.1"/>
    </source>
</evidence>
<protein>
    <submittedName>
        <fullName evidence="2">Integrase</fullName>
    </submittedName>
</protein>
<dbReference type="RefSeq" id="WP_380582811.1">
    <property type="nucleotide sequence ID" value="NZ_JBHSQJ010000046.1"/>
</dbReference>
<evidence type="ECO:0000256" key="1">
    <source>
        <dbReference type="ARBA" id="ARBA00023172"/>
    </source>
</evidence>
<organism evidence="2 3">
    <name type="scientific">Streptacidiphilus monticola</name>
    <dbReference type="NCBI Taxonomy" id="2161674"/>
    <lineage>
        <taxon>Bacteria</taxon>
        <taxon>Bacillati</taxon>
        <taxon>Actinomycetota</taxon>
        <taxon>Actinomycetes</taxon>
        <taxon>Kitasatosporales</taxon>
        <taxon>Streptomycetaceae</taxon>
        <taxon>Streptacidiphilus</taxon>
    </lineage>
</organism>
<dbReference type="SUPFAM" id="SSF56349">
    <property type="entry name" value="DNA breaking-rejoining enzymes"/>
    <property type="match status" value="1"/>
</dbReference>
<dbReference type="InterPro" id="IPR011010">
    <property type="entry name" value="DNA_brk_join_enz"/>
</dbReference>
<evidence type="ECO:0000313" key="3">
    <source>
        <dbReference type="Proteomes" id="UP001596174"/>
    </source>
</evidence>
<sequence length="715" mass="79106">MTTATAPADDPYVLPMPRPDDPVVTARWIHPHNRQANSAYRDLTWSLAPLIDNPSSTHSSINWSKCPKPYGDQLRLIAWTMINGELRPTHLQQRGVAARGRLSAGELAAAVREWQRLARWLGRQGVGDLAQCTRQAWREYVRGRWRESGVTRLHAQKVLGHLTRLWAFDQLSARPCGIARPPWDTEGADDFLPVLRERQGGENWTEPLSPEVMGPLLIWAIRVVEDFADDIIAAWQEHGRLLTAAQTNRVTPAGRAALEAYVLPLLDDQAPLPATFIRGRWFLGRAFVAGTTGASLGQVDDLTRELGLTRLAVRHPGPCPMNVPLKGRVNGKPWREHVDFNEAASLMRHLGTAAAIICLYLTGMRPQEVLGMRSGCCPDPEPDENSVVGRHLIRSRHYKPVTDEDGNHLSAGTEREIPWVAITPVVHAIRVLERMVPDGELLFSARHQNYTGRTGAGSLKLDALRNRIDAFAFWATCEAIRHGLHEQVVPEDPHGAIGTARFRRTLAWHIARRPGGLVALAIQYGHVRTMLDTRTSNGYGARSHRGIHSILDVETALAAADTAADLRDRIQAGERISGAAARRALTAITHAARFQGRQVTTNFAKQATHFLARDGIVLHDNPDAYLICAFKRDTALCVRTPDDRVPTLDDCRPGCGNAVRADIHAHRLRERADEIDQLAGQAPEGTRARLHRTANRLRATADAHDATAFTAEVPA</sequence>
<reference evidence="3" key="1">
    <citation type="journal article" date="2019" name="Int. J. Syst. Evol. Microbiol.">
        <title>The Global Catalogue of Microorganisms (GCM) 10K type strain sequencing project: providing services to taxonomists for standard genome sequencing and annotation.</title>
        <authorList>
            <consortium name="The Broad Institute Genomics Platform"/>
            <consortium name="The Broad Institute Genome Sequencing Center for Infectious Disease"/>
            <person name="Wu L."/>
            <person name="Ma J."/>
        </authorList>
    </citation>
    <scope>NUCLEOTIDE SEQUENCE [LARGE SCALE GENOMIC DNA]</scope>
    <source>
        <strain evidence="3">JCM 4816</strain>
    </source>
</reference>
<accession>A0ABW1G1C8</accession>